<keyword evidence="2" id="KW-1185">Reference proteome</keyword>
<gene>
    <name evidence="1" type="ORF">LNINA_LOCUS8313</name>
</gene>
<protein>
    <submittedName>
        <fullName evidence="1">Uncharacterized protein</fullName>
    </submittedName>
</protein>
<dbReference type="Proteomes" id="UP001497472">
    <property type="component" value="Unassembled WGS sequence"/>
</dbReference>
<proteinExistence type="predicted"/>
<name>A0AAV1JKP1_9NEOP</name>
<accession>A0AAV1JKP1</accession>
<dbReference type="AlphaFoldDB" id="A0AAV1JKP1"/>
<evidence type="ECO:0000313" key="2">
    <source>
        <dbReference type="Proteomes" id="UP001497472"/>
    </source>
</evidence>
<dbReference type="EMBL" id="CAVLEF010000011">
    <property type="protein sequence ID" value="CAK1548968.1"/>
    <property type="molecule type" value="Genomic_DNA"/>
</dbReference>
<evidence type="ECO:0000313" key="1">
    <source>
        <dbReference type="EMBL" id="CAK1548968.1"/>
    </source>
</evidence>
<comment type="caution">
    <text evidence="1">The sequence shown here is derived from an EMBL/GenBank/DDBJ whole genome shotgun (WGS) entry which is preliminary data.</text>
</comment>
<sequence>MDNDSDTSFHSFDFEFIDEDEAKLNGLYTMGSKQKRSVNKERENFMEGYSAPPLRRNNYIPVGEDFVKLFEEYTYPTREMEVKSFSQPQFVAAQVNRVKGFFIPKTEITFVSAKLRKAVQETGVVPKKMCN</sequence>
<organism evidence="1 2">
    <name type="scientific">Leptosia nina</name>
    <dbReference type="NCBI Taxonomy" id="320188"/>
    <lineage>
        <taxon>Eukaryota</taxon>
        <taxon>Metazoa</taxon>
        <taxon>Ecdysozoa</taxon>
        <taxon>Arthropoda</taxon>
        <taxon>Hexapoda</taxon>
        <taxon>Insecta</taxon>
        <taxon>Pterygota</taxon>
        <taxon>Neoptera</taxon>
        <taxon>Endopterygota</taxon>
        <taxon>Lepidoptera</taxon>
        <taxon>Glossata</taxon>
        <taxon>Ditrysia</taxon>
        <taxon>Papilionoidea</taxon>
        <taxon>Pieridae</taxon>
        <taxon>Pierinae</taxon>
        <taxon>Leptosia</taxon>
    </lineage>
</organism>
<reference evidence="1 2" key="1">
    <citation type="submission" date="2023-11" db="EMBL/GenBank/DDBJ databases">
        <authorList>
            <person name="Okamura Y."/>
        </authorList>
    </citation>
    <scope>NUCLEOTIDE SEQUENCE [LARGE SCALE GENOMIC DNA]</scope>
</reference>